<keyword evidence="3" id="KW-0479">Metal-binding</keyword>
<accession>A0AA38WX40</accession>
<sequence>MAPHAEEPITAESHTESLGSWKVVVGKTGSGQHSIFQPRPAIPTLSDEYEPGRVQPLAHEDYAYEDLEPRFPDIHWEPLKDTPYEDKGLLGDERFRSLLDSAEEVFDYVPKIGTEISGIKLSQLTDAQKNDLARLVATRGVVFFRNQEDFDIEAQRELGKYFGTLHRHATTSMPRKEGLDDVHVIYTTDQSLDQRALFTPTYLWHSDVTYEAQPPSYTSLKVLTGPPRGGGGDTLWCSQYAIYDVLSAPMQRYLESLTALHSAEEQAAGSRAAGRPVRREPVTTEHPLIRVNRATGWKSLFFNPGFVTKIVGVPKAESDTIIRYLTELIATTQEAHVRFQWGKHDVAIWDNRCTIHTASYGFFPHRRHAVRVTATGEKPYFSEEGRSQEEEYNKKWGLPQVNKNGARTSNYND</sequence>
<dbReference type="Gene3D" id="3.60.130.10">
    <property type="entry name" value="Clavaminate synthase-like"/>
    <property type="match status" value="1"/>
</dbReference>
<comment type="similarity">
    <text evidence="2">Belongs to the TfdA dioxygenase family.</text>
</comment>
<dbReference type="EMBL" id="JAPDRK010000025">
    <property type="protein sequence ID" value="KAJ9602739.1"/>
    <property type="molecule type" value="Genomic_DNA"/>
</dbReference>
<evidence type="ECO:0000256" key="2">
    <source>
        <dbReference type="ARBA" id="ARBA00005896"/>
    </source>
</evidence>
<proteinExistence type="inferred from homology"/>
<evidence type="ECO:0000256" key="5">
    <source>
        <dbReference type="ARBA" id="ARBA00023002"/>
    </source>
</evidence>
<dbReference type="FunFam" id="3.60.130.10:FF:000003">
    <property type="entry name" value="Alpha-ketoglutarate-dependent taurine dioxygenase"/>
    <property type="match status" value="1"/>
</dbReference>
<dbReference type="PANTHER" id="PTHR30468:SF31">
    <property type="entry name" value="ALPHA-KETOGLUTARATE-DEPENDENT SULFONATE DIOXYGENASE-RELATED"/>
    <property type="match status" value="1"/>
</dbReference>
<gene>
    <name evidence="9" type="ORF">H2200_012933</name>
</gene>
<dbReference type="InterPro" id="IPR051323">
    <property type="entry name" value="AtsK-like"/>
</dbReference>
<reference evidence="9" key="1">
    <citation type="submission" date="2022-10" db="EMBL/GenBank/DDBJ databases">
        <title>Culturing micro-colonial fungi from biological soil crusts in the Mojave desert and describing Neophaeococcomyces mojavensis, and introducing the new genera and species Taxawa tesnikishii.</title>
        <authorList>
            <person name="Kurbessoian T."/>
            <person name="Stajich J.E."/>
        </authorList>
    </citation>
    <scope>NUCLEOTIDE SEQUENCE</scope>
    <source>
        <strain evidence="9">TK_41</strain>
    </source>
</reference>
<dbReference type="InterPro" id="IPR003819">
    <property type="entry name" value="TauD/TfdA-like"/>
</dbReference>
<comment type="cofactor">
    <cofactor evidence="1">
        <name>Fe(2+)</name>
        <dbReference type="ChEBI" id="CHEBI:29033"/>
    </cofactor>
</comment>
<dbReference type="GO" id="GO:0016706">
    <property type="term" value="F:2-oxoglutarate-dependent dioxygenase activity"/>
    <property type="evidence" value="ECO:0007669"/>
    <property type="project" value="TreeGrafter"/>
</dbReference>
<dbReference type="InterPro" id="IPR042098">
    <property type="entry name" value="TauD-like_sf"/>
</dbReference>
<protein>
    <recommendedName>
        <fullName evidence="8">TauD/TfdA-like domain-containing protein</fullName>
    </recommendedName>
</protein>
<keyword evidence="6" id="KW-0408">Iron</keyword>
<dbReference type="AlphaFoldDB" id="A0AA38WX40"/>
<organism evidence="9 10">
    <name type="scientific">Cladophialophora chaetospira</name>
    <dbReference type="NCBI Taxonomy" id="386627"/>
    <lineage>
        <taxon>Eukaryota</taxon>
        <taxon>Fungi</taxon>
        <taxon>Dikarya</taxon>
        <taxon>Ascomycota</taxon>
        <taxon>Pezizomycotina</taxon>
        <taxon>Eurotiomycetes</taxon>
        <taxon>Chaetothyriomycetidae</taxon>
        <taxon>Chaetothyriales</taxon>
        <taxon>Herpotrichiellaceae</taxon>
        <taxon>Cladophialophora</taxon>
    </lineage>
</organism>
<evidence type="ECO:0000256" key="1">
    <source>
        <dbReference type="ARBA" id="ARBA00001954"/>
    </source>
</evidence>
<name>A0AA38WX40_9EURO</name>
<comment type="caution">
    <text evidence="9">The sequence shown here is derived from an EMBL/GenBank/DDBJ whole genome shotgun (WGS) entry which is preliminary data.</text>
</comment>
<feature type="compositionally biased region" description="Polar residues" evidence="7">
    <location>
        <begin position="401"/>
        <end position="413"/>
    </location>
</feature>
<evidence type="ECO:0000313" key="9">
    <source>
        <dbReference type="EMBL" id="KAJ9602739.1"/>
    </source>
</evidence>
<keyword evidence="4" id="KW-0223">Dioxygenase</keyword>
<evidence type="ECO:0000313" key="10">
    <source>
        <dbReference type="Proteomes" id="UP001172673"/>
    </source>
</evidence>
<feature type="region of interest" description="Disordered" evidence="7">
    <location>
        <begin position="392"/>
        <end position="413"/>
    </location>
</feature>
<evidence type="ECO:0000259" key="8">
    <source>
        <dbReference type="Pfam" id="PF02668"/>
    </source>
</evidence>
<dbReference type="PANTHER" id="PTHR30468">
    <property type="entry name" value="ALPHA-KETOGLUTARATE-DEPENDENT SULFONATE DIOXYGENASE"/>
    <property type="match status" value="1"/>
</dbReference>
<dbReference type="SUPFAM" id="SSF51197">
    <property type="entry name" value="Clavaminate synthase-like"/>
    <property type="match status" value="1"/>
</dbReference>
<dbReference type="Proteomes" id="UP001172673">
    <property type="component" value="Unassembled WGS sequence"/>
</dbReference>
<dbReference type="Pfam" id="PF02668">
    <property type="entry name" value="TauD"/>
    <property type="match status" value="1"/>
</dbReference>
<evidence type="ECO:0000256" key="4">
    <source>
        <dbReference type="ARBA" id="ARBA00022964"/>
    </source>
</evidence>
<evidence type="ECO:0000256" key="3">
    <source>
        <dbReference type="ARBA" id="ARBA00022723"/>
    </source>
</evidence>
<keyword evidence="10" id="KW-1185">Reference proteome</keyword>
<evidence type="ECO:0000256" key="6">
    <source>
        <dbReference type="ARBA" id="ARBA00023004"/>
    </source>
</evidence>
<dbReference type="GO" id="GO:0046872">
    <property type="term" value="F:metal ion binding"/>
    <property type="evidence" value="ECO:0007669"/>
    <property type="project" value="UniProtKB-KW"/>
</dbReference>
<dbReference type="GO" id="GO:0005737">
    <property type="term" value="C:cytoplasm"/>
    <property type="evidence" value="ECO:0007669"/>
    <property type="project" value="TreeGrafter"/>
</dbReference>
<keyword evidence="5" id="KW-0560">Oxidoreductase</keyword>
<evidence type="ECO:0000256" key="7">
    <source>
        <dbReference type="SAM" id="MobiDB-lite"/>
    </source>
</evidence>
<feature type="domain" description="TauD/TfdA-like" evidence="8">
    <location>
        <begin position="105"/>
        <end position="373"/>
    </location>
</feature>